<dbReference type="Proteomes" id="UP000250991">
    <property type="component" value="Unassembled WGS sequence"/>
</dbReference>
<feature type="region of interest" description="Disordered" evidence="1">
    <location>
        <begin position="1"/>
        <end position="24"/>
    </location>
</feature>
<reference evidence="2 3" key="1">
    <citation type="submission" date="2018-06" db="EMBL/GenBank/DDBJ databases">
        <authorList>
            <consortium name="Pathogen Informatics"/>
            <person name="Doyle S."/>
        </authorList>
    </citation>
    <scope>NUCLEOTIDE SEQUENCE [LARGE SCALE GENOMIC DNA]</scope>
    <source>
        <strain evidence="2 3">NCTC8009</strain>
    </source>
</reference>
<dbReference type="PANTHER" id="PTHR35564">
    <property type="match status" value="1"/>
</dbReference>
<sequence>MDGKNRAASSYLSPGNPPADKEQNDPLAQVFHNACSYNFFAMAELLHRLAKGEKGTPELSLRDDPAQETLRFSADASLAFPCSDISALKRDTSGAFRMTTTFMGLQGSQSPLPGYYLDHLAWKAVHEQSPVGDFLDMFSHRLTQFVWHIWRKYRYHISFRNGGVDAFSQRMYSLVGLGHRQLRDKLAINHSKMLAYSGILANPGRSPEIICGLVSHCFDLSEVTLQKLATSQGGY</sequence>
<dbReference type="AlphaFoldDB" id="A0A2X3JQS2"/>
<dbReference type="Pfam" id="PF06996">
    <property type="entry name" value="T6SS_TssG"/>
    <property type="match status" value="1"/>
</dbReference>
<evidence type="ECO:0000313" key="2">
    <source>
        <dbReference type="EMBL" id="SQD06638.1"/>
    </source>
</evidence>
<dbReference type="NCBIfam" id="TIGR03347">
    <property type="entry name" value="VI_chp_1"/>
    <property type="match status" value="1"/>
</dbReference>
<accession>A0A2X3JQS2</accession>
<name>A0A2X3JQS2_ECOLX</name>
<organism evidence="2 3">
    <name type="scientific">Escherichia coli</name>
    <dbReference type="NCBI Taxonomy" id="562"/>
    <lineage>
        <taxon>Bacteria</taxon>
        <taxon>Pseudomonadati</taxon>
        <taxon>Pseudomonadota</taxon>
        <taxon>Gammaproteobacteria</taxon>
        <taxon>Enterobacterales</taxon>
        <taxon>Enterobacteriaceae</taxon>
        <taxon>Escherichia</taxon>
    </lineage>
</organism>
<evidence type="ECO:0000256" key="1">
    <source>
        <dbReference type="SAM" id="MobiDB-lite"/>
    </source>
</evidence>
<proteinExistence type="predicted"/>
<gene>
    <name evidence="2" type="ORF">NCTC8009_07235</name>
</gene>
<evidence type="ECO:0000313" key="3">
    <source>
        <dbReference type="Proteomes" id="UP000250991"/>
    </source>
</evidence>
<dbReference type="EMBL" id="UARW01000010">
    <property type="protein sequence ID" value="SQD06638.1"/>
    <property type="molecule type" value="Genomic_DNA"/>
</dbReference>
<dbReference type="STRING" id="585034.ECIAI1_0237"/>
<dbReference type="PANTHER" id="PTHR35564:SF3">
    <property type="entry name" value="TYPE VI SECRETION SYSTEM BASEPLATE SUBUNIT TSSG"/>
    <property type="match status" value="1"/>
</dbReference>
<protein>
    <submittedName>
        <fullName evidence="2">Type VI secretion protein</fullName>
    </submittedName>
</protein>
<dbReference type="InterPro" id="IPR010732">
    <property type="entry name" value="T6SS_TssG-like"/>
</dbReference>